<organism evidence="1 2">
    <name type="scientific">Vigna angularis var. angularis</name>
    <dbReference type="NCBI Taxonomy" id="157739"/>
    <lineage>
        <taxon>Eukaryota</taxon>
        <taxon>Viridiplantae</taxon>
        <taxon>Streptophyta</taxon>
        <taxon>Embryophyta</taxon>
        <taxon>Tracheophyta</taxon>
        <taxon>Spermatophyta</taxon>
        <taxon>Magnoliopsida</taxon>
        <taxon>eudicotyledons</taxon>
        <taxon>Gunneridae</taxon>
        <taxon>Pentapetalae</taxon>
        <taxon>rosids</taxon>
        <taxon>fabids</taxon>
        <taxon>Fabales</taxon>
        <taxon>Fabaceae</taxon>
        <taxon>Papilionoideae</taxon>
        <taxon>50 kb inversion clade</taxon>
        <taxon>NPAAA clade</taxon>
        <taxon>indigoferoid/millettioid clade</taxon>
        <taxon>Phaseoleae</taxon>
        <taxon>Vigna</taxon>
    </lineage>
</organism>
<dbReference type="AlphaFoldDB" id="A0A0S3RFC0"/>
<sequence>MLLLLLRIGKTFVDVEDAFDSASEVNVHGWTINNKYYIADVSIWMAHLRDDFSAGNMSMFRRMAALPSSLAALREWVSHINIQNFEILLCIGNKVDLVSGHPAHAEYRRRLLKLEDSVVDRYSEEYGISESKGTSLLGDEAPARDIRRSCLEWCTNHNIEFIKACASNVDFDKCKTSLPVVKNLSITYAFNSEFCFDKCSVLDLDESYNTLLMREEGGDLDDNICGR</sequence>
<dbReference type="PANTHER" id="PTHR14659">
    <property type="entry name" value="ALPHA- AND GAMMA-ADAPTIN-BINDING PROTEIN P34"/>
    <property type="match status" value="1"/>
</dbReference>
<evidence type="ECO:0000313" key="1">
    <source>
        <dbReference type="EMBL" id="BAT79337.1"/>
    </source>
</evidence>
<evidence type="ECO:0000313" key="2">
    <source>
        <dbReference type="Proteomes" id="UP000291084"/>
    </source>
</evidence>
<dbReference type="InterPro" id="IPR019341">
    <property type="entry name" value="Alpha/Gamma-adaptin-bd_p34"/>
</dbReference>
<name>A0A0S3RFC0_PHAAN</name>
<proteinExistence type="predicted"/>
<protein>
    <submittedName>
        <fullName evidence="1">Uncharacterized protein</fullName>
    </submittedName>
</protein>
<gene>
    <name evidence="1" type="primary">Vigan.02G220600</name>
    <name evidence="1" type="ORF">VIGAN_02220600</name>
</gene>
<dbReference type="EMBL" id="AP015035">
    <property type="protein sequence ID" value="BAT79337.1"/>
    <property type="molecule type" value="Genomic_DNA"/>
</dbReference>
<keyword evidence="2" id="KW-1185">Reference proteome</keyword>
<accession>A0A0S3RFC0</accession>
<dbReference type="PANTHER" id="PTHR14659:SF1">
    <property type="entry name" value="ALPHA- AND GAMMA-ADAPTIN-BINDING PROTEIN P34"/>
    <property type="match status" value="1"/>
</dbReference>
<dbReference type="Proteomes" id="UP000291084">
    <property type="component" value="Chromosome 2"/>
</dbReference>
<reference evidence="1 2" key="1">
    <citation type="journal article" date="2015" name="Sci. Rep.">
        <title>The power of single molecule real-time sequencing technology in the de novo assembly of a eukaryotic genome.</title>
        <authorList>
            <person name="Sakai H."/>
            <person name="Naito K."/>
            <person name="Ogiso-Tanaka E."/>
            <person name="Takahashi Y."/>
            <person name="Iseki K."/>
            <person name="Muto C."/>
            <person name="Satou K."/>
            <person name="Teruya K."/>
            <person name="Shiroma A."/>
            <person name="Shimoji M."/>
            <person name="Hirano T."/>
            <person name="Itoh T."/>
            <person name="Kaga A."/>
            <person name="Tomooka N."/>
        </authorList>
    </citation>
    <scope>NUCLEOTIDE SEQUENCE [LARGE SCALE GENOMIC DNA]</scope>
    <source>
        <strain evidence="2">cv. Shumari</strain>
    </source>
</reference>